<dbReference type="AlphaFoldDB" id="A0A1G2PM63"/>
<dbReference type="InterPro" id="IPR052747">
    <property type="entry name" value="TA_system_RelE_toxin"/>
</dbReference>
<comment type="caution">
    <text evidence="1">The sequence shown here is derived from an EMBL/GenBank/DDBJ whole genome shotgun (WGS) entry which is preliminary data.</text>
</comment>
<name>A0A1G2PM63_9BACT</name>
<reference evidence="1 2" key="1">
    <citation type="journal article" date="2016" name="Nat. Commun.">
        <title>Thousands of microbial genomes shed light on interconnected biogeochemical processes in an aquifer system.</title>
        <authorList>
            <person name="Anantharaman K."/>
            <person name="Brown C.T."/>
            <person name="Hug L.A."/>
            <person name="Sharon I."/>
            <person name="Castelle C.J."/>
            <person name="Probst A.J."/>
            <person name="Thomas B.C."/>
            <person name="Singh A."/>
            <person name="Wilkins M.J."/>
            <person name="Karaoz U."/>
            <person name="Brodie E.L."/>
            <person name="Williams K.H."/>
            <person name="Hubbard S.S."/>
            <person name="Banfield J.F."/>
        </authorList>
    </citation>
    <scope>NUCLEOTIDE SEQUENCE [LARGE SCALE GENOMIC DNA]</scope>
</reference>
<protein>
    <recommendedName>
        <fullName evidence="3">Plasmid stabilization protein</fullName>
    </recommendedName>
</protein>
<proteinExistence type="predicted"/>
<dbReference type="Gene3D" id="3.30.2310.20">
    <property type="entry name" value="RelE-like"/>
    <property type="match status" value="1"/>
</dbReference>
<dbReference type="SUPFAM" id="SSF143011">
    <property type="entry name" value="RelE-like"/>
    <property type="match status" value="1"/>
</dbReference>
<gene>
    <name evidence="1" type="ORF">A2W59_02610</name>
</gene>
<dbReference type="PANTHER" id="PTHR38813:SF1">
    <property type="entry name" value="TOXIN RELE1-RELATED"/>
    <property type="match status" value="1"/>
</dbReference>
<evidence type="ECO:0000313" key="2">
    <source>
        <dbReference type="Proteomes" id="UP000178646"/>
    </source>
</evidence>
<evidence type="ECO:0000313" key="1">
    <source>
        <dbReference type="EMBL" id="OHA49363.1"/>
    </source>
</evidence>
<dbReference type="EMBL" id="MHSU01000034">
    <property type="protein sequence ID" value="OHA49363.1"/>
    <property type="molecule type" value="Genomic_DNA"/>
</dbReference>
<sequence>MDRVTKFLNKLSQKERNVIKEVLEKVKFGNIAKLDIKKLKGLDNCFRIRKGEIRIIYRIDENKEVFLLSIERKNDNTYKFL</sequence>
<dbReference type="InterPro" id="IPR035093">
    <property type="entry name" value="RelE/ParE_toxin_dom_sf"/>
</dbReference>
<evidence type="ECO:0008006" key="3">
    <source>
        <dbReference type="Google" id="ProtNLM"/>
    </source>
</evidence>
<accession>A0A1G2PM63</accession>
<organism evidence="1 2">
    <name type="scientific">Candidatus Terrybacteria bacterium RIFCSPHIGHO2_02_41_19</name>
    <dbReference type="NCBI Taxonomy" id="1802364"/>
    <lineage>
        <taxon>Bacteria</taxon>
        <taxon>Candidatus Terryibacteriota</taxon>
    </lineage>
</organism>
<dbReference type="Proteomes" id="UP000178646">
    <property type="component" value="Unassembled WGS sequence"/>
</dbReference>
<dbReference type="PANTHER" id="PTHR38813">
    <property type="match status" value="1"/>
</dbReference>